<sequence>MSSPYVGEIRMFAGSFPPNGWEFCEGQTLPISLNDVLFSLIGTTYGGDGVETFNLPDLRGRMPVHQGTNSTSGITTVVGEMGGVEEVTLGTQQMPSHGHTPHASSQLATTGNPANAVWAAWTDTPYAPAGSTITPMNTAAVSTVGGGQPHSNMPPYLAVSFIISLFGNFPSQN</sequence>
<name>A0A4R8V2W9_9MICO</name>
<dbReference type="InterPro" id="IPR011083">
    <property type="entry name" value="Phage_tail_collar_dom"/>
</dbReference>
<dbReference type="AlphaFoldDB" id="A0A4R8V2W9"/>
<organism evidence="2 3">
    <name type="scientific">Cryobacterium glaciale</name>
    <dbReference type="NCBI Taxonomy" id="1259145"/>
    <lineage>
        <taxon>Bacteria</taxon>
        <taxon>Bacillati</taxon>
        <taxon>Actinomycetota</taxon>
        <taxon>Actinomycetes</taxon>
        <taxon>Micrococcales</taxon>
        <taxon>Microbacteriaceae</taxon>
        <taxon>Cryobacterium</taxon>
    </lineage>
</organism>
<dbReference type="EMBL" id="SOEY01000008">
    <property type="protein sequence ID" value="TFB75341.1"/>
    <property type="molecule type" value="Genomic_DNA"/>
</dbReference>
<proteinExistence type="predicted"/>
<comment type="caution">
    <text evidence="2">The sequence shown here is derived from an EMBL/GenBank/DDBJ whole genome shotgun (WGS) entry which is preliminary data.</text>
</comment>
<dbReference type="RefSeq" id="WP_134502028.1">
    <property type="nucleotide sequence ID" value="NZ_SOEY01000008.1"/>
</dbReference>
<dbReference type="InterPro" id="IPR037053">
    <property type="entry name" value="Phage_tail_collar_dom_sf"/>
</dbReference>
<dbReference type="Pfam" id="PF07484">
    <property type="entry name" value="Collar"/>
    <property type="match status" value="1"/>
</dbReference>
<feature type="domain" description="Phage tail collar" evidence="1">
    <location>
        <begin position="7"/>
        <end position="63"/>
    </location>
</feature>
<dbReference type="SUPFAM" id="SSF88874">
    <property type="entry name" value="Receptor-binding domain of short tail fibre protein gp12"/>
    <property type="match status" value="1"/>
</dbReference>
<reference evidence="2 3" key="1">
    <citation type="submission" date="2019-03" db="EMBL/GenBank/DDBJ databases">
        <title>Genomics of glacier-inhabiting Cryobacterium strains.</title>
        <authorList>
            <person name="Liu Q."/>
            <person name="Xin Y.-H."/>
        </authorList>
    </citation>
    <scope>NUCLEOTIDE SEQUENCE [LARGE SCALE GENOMIC DNA]</scope>
    <source>
        <strain evidence="2 3">HLT2-23</strain>
    </source>
</reference>
<keyword evidence="3" id="KW-1185">Reference proteome</keyword>
<evidence type="ECO:0000259" key="1">
    <source>
        <dbReference type="Pfam" id="PF07484"/>
    </source>
</evidence>
<evidence type="ECO:0000313" key="3">
    <source>
        <dbReference type="Proteomes" id="UP000298173"/>
    </source>
</evidence>
<accession>A0A4R8V2W9</accession>
<dbReference type="Gene3D" id="3.90.1340.10">
    <property type="entry name" value="Phage tail collar domain"/>
    <property type="match status" value="1"/>
</dbReference>
<dbReference type="OrthoDB" id="9810174at2"/>
<protein>
    <submittedName>
        <fullName evidence="2">Phage tail protein</fullName>
    </submittedName>
</protein>
<dbReference type="Proteomes" id="UP000298173">
    <property type="component" value="Unassembled WGS sequence"/>
</dbReference>
<gene>
    <name evidence="2" type="ORF">E3O06_05825</name>
</gene>
<evidence type="ECO:0000313" key="2">
    <source>
        <dbReference type="EMBL" id="TFB75341.1"/>
    </source>
</evidence>